<accession>S0FK68</accession>
<name>S0FK68_RUMCE</name>
<sequence length="88" mass="8989">MKKKILGLSLAVVLSITAVLTGCGGQSASNQAPSNSSASAASTPAKAEEPVTIKFAYWASAGGESDAFDALAKKFQDENPNIKLTMQG</sequence>
<feature type="region of interest" description="Disordered" evidence="1">
    <location>
        <begin position="24"/>
        <end position="48"/>
    </location>
</feature>
<feature type="signal peptide" evidence="2">
    <location>
        <begin position="1"/>
        <end position="21"/>
    </location>
</feature>
<keyword evidence="4" id="KW-1185">Reference proteome</keyword>
<dbReference type="Proteomes" id="UP000014155">
    <property type="component" value="Unassembled WGS sequence"/>
</dbReference>
<dbReference type="EMBL" id="AORV01000029">
    <property type="protein sequence ID" value="EMS72217.1"/>
    <property type="molecule type" value="Genomic_DNA"/>
</dbReference>
<dbReference type="Gene3D" id="3.40.190.10">
    <property type="entry name" value="Periplasmic binding protein-like II"/>
    <property type="match status" value="1"/>
</dbReference>
<gene>
    <name evidence="3" type="ORF">CTER_1850</name>
</gene>
<evidence type="ECO:0000256" key="2">
    <source>
        <dbReference type="SAM" id="SignalP"/>
    </source>
</evidence>
<keyword evidence="2" id="KW-0732">Signal</keyword>
<proteinExistence type="predicted"/>
<comment type="caution">
    <text evidence="3">The sequence shown here is derived from an EMBL/GenBank/DDBJ whole genome shotgun (WGS) entry which is preliminary data.</text>
</comment>
<dbReference type="AlphaFoldDB" id="S0FK68"/>
<feature type="chain" id="PRO_5038696798" description="ABC-type sugar transport system, periplasmic component" evidence="2">
    <location>
        <begin position="22"/>
        <end position="88"/>
    </location>
</feature>
<dbReference type="STRING" id="1195236.CTER_1850"/>
<evidence type="ECO:0000256" key="1">
    <source>
        <dbReference type="SAM" id="MobiDB-lite"/>
    </source>
</evidence>
<reference evidence="3 4" key="1">
    <citation type="journal article" date="2013" name="Genome Announc.">
        <title>Draft Genome Sequence of the Cellulolytic, Mesophilic, Anaerobic Bacterium Clostridium termitidis Strain CT1112 (DSM 5398).</title>
        <authorList>
            <person name="Lal S."/>
            <person name="Ramachandran U."/>
            <person name="Zhang X."/>
            <person name="Munir R."/>
            <person name="Sparling R."/>
            <person name="Levin D.B."/>
        </authorList>
    </citation>
    <scope>NUCLEOTIDE SEQUENCE [LARGE SCALE GENOMIC DNA]</scope>
    <source>
        <strain evidence="3 4">CT1112</strain>
    </source>
</reference>
<dbReference type="SUPFAM" id="SSF53850">
    <property type="entry name" value="Periplasmic binding protein-like II"/>
    <property type="match status" value="1"/>
</dbReference>
<evidence type="ECO:0008006" key="5">
    <source>
        <dbReference type="Google" id="ProtNLM"/>
    </source>
</evidence>
<feature type="non-terminal residue" evidence="3">
    <location>
        <position position="88"/>
    </location>
</feature>
<evidence type="ECO:0000313" key="3">
    <source>
        <dbReference type="EMBL" id="EMS72217.1"/>
    </source>
</evidence>
<dbReference type="PROSITE" id="PS51257">
    <property type="entry name" value="PROKAR_LIPOPROTEIN"/>
    <property type="match status" value="1"/>
</dbReference>
<evidence type="ECO:0000313" key="4">
    <source>
        <dbReference type="Proteomes" id="UP000014155"/>
    </source>
</evidence>
<protein>
    <recommendedName>
        <fullName evidence="5">ABC-type sugar transport system, periplasmic component</fullName>
    </recommendedName>
</protein>
<feature type="compositionally biased region" description="Low complexity" evidence="1">
    <location>
        <begin position="26"/>
        <end position="45"/>
    </location>
</feature>
<organism evidence="3 4">
    <name type="scientific">Ruminiclostridium cellobioparum subsp. termitidis CT1112</name>
    <dbReference type="NCBI Taxonomy" id="1195236"/>
    <lineage>
        <taxon>Bacteria</taxon>
        <taxon>Bacillati</taxon>
        <taxon>Bacillota</taxon>
        <taxon>Clostridia</taxon>
        <taxon>Eubacteriales</taxon>
        <taxon>Oscillospiraceae</taxon>
        <taxon>Ruminiclostridium</taxon>
    </lineage>
</organism>